<reference evidence="2" key="1">
    <citation type="journal article" date="2022" name="bioRxiv">
        <title>Deciphering the potential niche of two novel black yeast fungi from a biological soil crust based on their genomes, phenotypes, and melanin regulation.</title>
        <authorList>
            <consortium name="DOE Joint Genome Institute"/>
            <person name="Carr E.C."/>
            <person name="Barton Q."/>
            <person name="Grambo S."/>
            <person name="Sullivan M."/>
            <person name="Renfro C.M."/>
            <person name="Kuo A."/>
            <person name="Pangilinan J."/>
            <person name="Lipzen A."/>
            <person name="Keymanesh K."/>
            <person name="Savage E."/>
            <person name="Barry K."/>
            <person name="Grigoriev I.V."/>
            <person name="Riekhof W.R."/>
            <person name="Harris S.S."/>
        </authorList>
    </citation>
    <scope>NUCLEOTIDE SEQUENCE</scope>
    <source>
        <strain evidence="2">JF 03-4F</strain>
    </source>
</reference>
<dbReference type="Proteomes" id="UP001203852">
    <property type="component" value="Unassembled WGS sequence"/>
</dbReference>
<organism evidence="2 3">
    <name type="scientific">Exophiala viscosa</name>
    <dbReference type="NCBI Taxonomy" id="2486360"/>
    <lineage>
        <taxon>Eukaryota</taxon>
        <taxon>Fungi</taxon>
        <taxon>Dikarya</taxon>
        <taxon>Ascomycota</taxon>
        <taxon>Pezizomycotina</taxon>
        <taxon>Eurotiomycetes</taxon>
        <taxon>Chaetothyriomycetidae</taxon>
        <taxon>Chaetothyriales</taxon>
        <taxon>Herpotrichiellaceae</taxon>
        <taxon>Exophiala</taxon>
    </lineage>
</organism>
<comment type="caution">
    <text evidence="2">The sequence shown here is derived from an EMBL/GenBank/DDBJ whole genome shotgun (WGS) entry which is preliminary data.</text>
</comment>
<dbReference type="EMBL" id="MU404351">
    <property type="protein sequence ID" value="KAI1616339.1"/>
    <property type="molecule type" value="Genomic_DNA"/>
</dbReference>
<name>A0AAN6E3C1_9EURO</name>
<keyword evidence="3" id="KW-1185">Reference proteome</keyword>
<evidence type="ECO:0000313" key="3">
    <source>
        <dbReference type="Proteomes" id="UP001203852"/>
    </source>
</evidence>
<evidence type="ECO:0000313" key="2">
    <source>
        <dbReference type="EMBL" id="KAI1616339.1"/>
    </source>
</evidence>
<protein>
    <recommendedName>
        <fullName evidence="4">Cupin type-1 domain-containing protein</fullName>
    </recommendedName>
</protein>
<proteinExistence type="predicted"/>
<feature type="signal peptide" evidence="1">
    <location>
        <begin position="1"/>
        <end position="21"/>
    </location>
</feature>
<evidence type="ECO:0008006" key="4">
    <source>
        <dbReference type="Google" id="ProtNLM"/>
    </source>
</evidence>
<feature type="chain" id="PRO_5042935652" description="Cupin type-1 domain-containing protein" evidence="1">
    <location>
        <begin position="22"/>
        <end position="209"/>
    </location>
</feature>
<dbReference type="AlphaFoldDB" id="A0AAN6E3C1"/>
<keyword evidence="1" id="KW-0732">Signal</keyword>
<gene>
    <name evidence="2" type="ORF">EDD36DRAFT_133020</name>
</gene>
<accession>A0AAN6E3C1</accession>
<evidence type="ECO:0000256" key="1">
    <source>
        <dbReference type="SAM" id="SignalP"/>
    </source>
</evidence>
<sequence length="209" mass="22923">MLLRKLLISPFLAFHFLGGLAQNGNLPHASSNTTLYLSAVVNSPTAPYHAIIECWALAAPFIRYHTVGKALDLGDTSNATYVVLPPRSAEGWHRPPHPMFFILLSGLAHVRTYDPADDNMNLPSQQELSMGLPKPTESLYITPGVDSLIIAVDTDKRSPGHLTYYPSDVEAVALQIPFQDGKVPKHTVVHPGPCQADTEHRVRGKDRNT</sequence>